<dbReference type="CDD" id="cd19903">
    <property type="entry name" value="DSRM_EIF2AK2_rpt1"/>
    <property type="match status" value="2"/>
</dbReference>
<proteinExistence type="inferred from homology"/>
<dbReference type="FunFam" id="3.30.160.20:FF:000007">
    <property type="entry name" value="Double-stranded RNA-binding protein Staufen homolog 1"/>
    <property type="match status" value="1"/>
</dbReference>
<dbReference type="InterPro" id="IPR008271">
    <property type="entry name" value="Ser/Thr_kinase_AS"/>
</dbReference>
<dbReference type="Gene3D" id="1.10.510.10">
    <property type="entry name" value="Transferase(Phosphotransferase) domain 1"/>
    <property type="match status" value="1"/>
</dbReference>
<dbReference type="CDD" id="cd20314">
    <property type="entry name" value="DSRM_EIF2AK2"/>
    <property type="match status" value="1"/>
</dbReference>
<evidence type="ECO:0000256" key="4">
    <source>
        <dbReference type="ARBA" id="ARBA00022840"/>
    </source>
</evidence>
<feature type="domain" description="DRBM" evidence="10">
    <location>
        <begin position="8"/>
        <end position="76"/>
    </location>
</feature>
<dbReference type="InterPro" id="IPR011009">
    <property type="entry name" value="Kinase-like_dom_sf"/>
</dbReference>
<accession>A0A0P7VSM6</accession>
<dbReference type="GO" id="GO:0004694">
    <property type="term" value="F:eukaryotic translation initiation factor 2alpha kinase activity"/>
    <property type="evidence" value="ECO:0007669"/>
    <property type="project" value="TreeGrafter"/>
</dbReference>
<evidence type="ECO:0000256" key="2">
    <source>
        <dbReference type="ARBA" id="ARBA00022741"/>
    </source>
</evidence>
<gene>
    <name evidence="11" type="ORF">Z043_100886</name>
</gene>
<dbReference type="GO" id="GO:0005634">
    <property type="term" value="C:nucleus"/>
    <property type="evidence" value="ECO:0007669"/>
    <property type="project" value="TreeGrafter"/>
</dbReference>
<feature type="region of interest" description="Disordered" evidence="8">
    <location>
        <begin position="309"/>
        <end position="350"/>
    </location>
</feature>
<keyword evidence="1" id="KW-0808">Transferase</keyword>
<dbReference type="Pfam" id="PF00035">
    <property type="entry name" value="dsrm"/>
    <property type="match status" value="3"/>
</dbReference>
<dbReference type="GO" id="GO:0005524">
    <property type="term" value="F:ATP binding"/>
    <property type="evidence" value="ECO:0007669"/>
    <property type="project" value="UniProtKB-KW"/>
</dbReference>
<dbReference type="SUPFAM" id="SSF56112">
    <property type="entry name" value="Protein kinase-like (PK-like)"/>
    <property type="match status" value="1"/>
</dbReference>
<evidence type="ECO:0000256" key="3">
    <source>
        <dbReference type="ARBA" id="ARBA00022777"/>
    </source>
</evidence>
<protein>
    <submittedName>
        <fullName evidence="11">Interferon-induced, double-stranded RNA-activated protein kinase-like</fullName>
    </submittedName>
</protein>
<dbReference type="GO" id="GO:0005737">
    <property type="term" value="C:cytoplasm"/>
    <property type="evidence" value="ECO:0007669"/>
    <property type="project" value="TreeGrafter"/>
</dbReference>
<organism evidence="11 12">
    <name type="scientific">Scleropages formosus</name>
    <name type="common">Asian bonytongue</name>
    <name type="synonym">Osteoglossum formosum</name>
    <dbReference type="NCBI Taxonomy" id="113540"/>
    <lineage>
        <taxon>Eukaryota</taxon>
        <taxon>Metazoa</taxon>
        <taxon>Chordata</taxon>
        <taxon>Craniata</taxon>
        <taxon>Vertebrata</taxon>
        <taxon>Euteleostomi</taxon>
        <taxon>Actinopterygii</taxon>
        <taxon>Neopterygii</taxon>
        <taxon>Teleostei</taxon>
        <taxon>Osteoglossocephala</taxon>
        <taxon>Osteoglossomorpha</taxon>
        <taxon>Osteoglossiformes</taxon>
        <taxon>Osteoglossidae</taxon>
        <taxon>Scleropages</taxon>
    </lineage>
</organism>
<feature type="domain" description="DRBM" evidence="10">
    <location>
        <begin position="202"/>
        <end position="270"/>
    </location>
</feature>
<keyword evidence="2" id="KW-0547">Nucleotide-binding</keyword>
<comment type="similarity">
    <text evidence="6">Belongs to the protein kinase superfamily. Ser/Thr protein kinase family. GCN2 subfamily.</text>
</comment>
<evidence type="ECO:0000256" key="7">
    <source>
        <dbReference type="PROSITE-ProRule" id="PRU00266"/>
    </source>
</evidence>
<dbReference type="PROSITE" id="PS50137">
    <property type="entry name" value="DS_RBD"/>
    <property type="match status" value="3"/>
</dbReference>
<evidence type="ECO:0000256" key="6">
    <source>
        <dbReference type="ARBA" id="ARBA00037982"/>
    </source>
</evidence>
<dbReference type="SUPFAM" id="SSF54768">
    <property type="entry name" value="dsRNA-binding domain-like"/>
    <property type="match status" value="3"/>
</dbReference>
<dbReference type="PROSITE" id="PS50011">
    <property type="entry name" value="PROTEIN_KINASE_DOM"/>
    <property type="match status" value="1"/>
</dbReference>
<feature type="domain" description="DRBM" evidence="10">
    <location>
        <begin position="140"/>
        <end position="170"/>
    </location>
</feature>
<evidence type="ECO:0000313" key="12">
    <source>
        <dbReference type="Proteomes" id="UP000034805"/>
    </source>
</evidence>
<keyword evidence="3 11" id="KW-0418">Kinase</keyword>
<dbReference type="Pfam" id="PF00069">
    <property type="entry name" value="Pkinase"/>
    <property type="match status" value="1"/>
</dbReference>
<evidence type="ECO:0000256" key="1">
    <source>
        <dbReference type="ARBA" id="ARBA00022679"/>
    </source>
</evidence>
<dbReference type="AlphaFoldDB" id="A0A0P7VSM6"/>
<evidence type="ECO:0000259" key="9">
    <source>
        <dbReference type="PROSITE" id="PS50011"/>
    </source>
</evidence>
<dbReference type="SMART" id="SM00220">
    <property type="entry name" value="S_TKc"/>
    <property type="match status" value="1"/>
</dbReference>
<dbReference type="InterPro" id="IPR000719">
    <property type="entry name" value="Prot_kinase_dom"/>
</dbReference>
<evidence type="ECO:0000313" key="11">
    <source>
        <dbReference type="EMBL" id="KPP79511.1"/>
    </source>
</evidence>
<feature type="domain" description="Protein kinase" evidence="9">
    <location>
        <begin position="239"/>
        <end position="542"/>
    </location>
</feature>
<dbReference type="PANTHER" id="PTHR11042:SF194">
    <property type="entry name" value="DOUBLE-STRANDED RNA ACTIVATED PROTEIN KINASE"/>
    <property type="match status" value="1"/>
</dbReference>
<evidence type="ECO:0000256" key="5">
    <source>
        <dbReference type="ARBA" id="ARBA00022884"/>
    </source>
</evidence>
<evidence type="ECO:0000259" key="10">
    <source>
        <dbReference type="PROSITE" id="PS50137"/>
    </source>
</evidence>
<dbReference type="Proteomes" id="UP000034805">
    <property type="component" value="Unassembled WGS sequence"/>
</dbReference>
<dbReference type="PANTHER" id="PTHR11042">
    <property type="entry name" value="EUKARYOTIC TRANSLATION INITIATION FACTOR 2-ALPHA KINASE EIF2-ALPHA KINASE -RELATED"/>
    <property type="match status" value="1"/>
</dbReference>
<keyword evidence="5 7" id="KW-0694">RNA-binding</keyword>
<comment type="caution">
    <text evidence="11">The sequence shown here is derived from an EMBL/GenBank/DDBJ whole genome shotgun (WGS) entry which is preliminary data.</text>
</comment>
<dbReference type="Gene3D" id="3.30.160.20">
    <property type="match status" value="3"/>
</dbReference>
<dbReference type="InterPro" id="IPR014720">
    <property type="entry name" value="dsRBD_dom"/>
</dbReference>
<dbReference type="GO" id="GO:0003725">
    <property type="term" value="F:double-stranded RNA binding"/>
    <property type="evidence" value="ECO:0007669"/>
    <property type="project" value="InterPro"/>
</dbReference>
<dbReference type="SMART" id="SM00358">
    <property type="entry name" value="DSRM"/>
    <property type="match status" value="3"/>
</dbReference>
<evidence type="ECO:0000256" key="8">
    <source>
        <dbReference type="SAM" id="MobiDB-lite"/>
    </source>
</evidence>
<sequence length="542" mass="61619">MPEMDGLNYIAQLNEYSQKLNQMPKYEEISVEGPAHSRRFTMRVVLNNETYSEGEGRNKKEAKQQAAKKALEQLFGDSMQLNDSVTSASACPSATPGSFTQANYICWLNEYGQKQNLTVTPKEFTRFAPANATQGCRFIVGNKEYPEAFGSTKKEAKEEAARLVHQELFKEVSTKDEVSSSVASEREDDSSQSTSGFFEKKNYKGFLNEYCQKNKLVHDFKVVDKHGPPHNPQFFSKVIINKKEYPEGQGKTRKEAEQNAAQNAWFELLRSLDQNSQDSDILQNRTTSESQNHGSLLACGDTSSDFITFRDSKNPTSPKVVKRVNPWSEVQEKEDTGYQIDSSESSSQSESGSSVKYLYIQMEFCDKGTLRLWINEQNTKVTPTRRNDALNIFRQVVQGVEEIHTNGLIHRDLKPVNILFGNDGKVKIGDFGLVTCSEDEGDEALLQRTKRTGTFSYMSPEQESSCNYDKKVDIFSLGLIYFELLWRTPETRMEWADHKLIERMLSEKPEKRPDASMISKMLVTFGGNMGNERETPREMRSV</sequence>
<keyword evidence="4" id="KW-0067">ATP-binding</keyword>
<dbReference type="EMBL" id="JARO02000188">
    <property type="protein sequence ID" value="KPP79511.1"/>
    <property type="molecule type" value="Genomic_DNA"/>
</dbReference>
<dbReference type="InterPro" id="IPR050339">
    <property type="entry name" value="CC_SR_Kinase"/>
</dbReference>
<reference evidence="11 12" key="1">
    <citation type="submission" date="2015-08" db="EMBL/GenBank/DDBJ databases">
        <title>The genome of the Asian arowana (Scleropages formosus).</title>
        <authorList>
            <person name="Tan M.H."/>
            <person name="Gan H.M."/>
            <person name="Croft L.J."/>
            <person name="Austin C.M."/>
        </authorList>
    </citation>
    <scope>NUCLEOTIDE SEQUENCE [LARGE SCALE GENOMIC DNA]</scope>
    <source>
        <strain evidence="11">Aro1</strain>
    </source>
</reference>
<dbReference type="STRING" id="113540.ENSSFOP00015013937"/>
<dbReference type="InterPro" id="IPR044452">
    <property type="entry name" value="EIF2AK2_DSRM_1"/>
</dbReference>
<name>A0A0P7VSM6_SCLFO</name>
<dbReference type="PROSITE" id="PS00108">
    <property type="entry name" value="PROTEIN_KINASE_ST"/>
    <property type="match status" value="1"/>
</dbReference>